<dbReference type="Proteomes" id="UP000488839">
    <property type="component" value="Unassembled WGS sequence"/>
</dbReference>
<feature type="transmembrane region" description="Helical" evidence="8">
    <location>
        <begin position="369"/>
        <end position="390"/>
    </location>
</feature>
<feature type="transmembrane region" description="Helical" evidence="8">
    <location>
        <begin position="113"/>
        <end position="130"/>
    </location>
</feature>
<reference evidence="10 11" key="1">
    <citation type="submission" date="2019-11" db="EMBL/GenBank/DDBJ databases">
        <title>Whole genome shotgun sequencing (WGS) data from Adlercreutzia equolifaciens ResAG-91, Eggerthella lenta MRI-F36, MRI-F37, MRI-F40, ResAG-49, ResAG-88, ResAG-121, ResAG-145, and Gordonibacter sp. ResAG-5, ResAG-26, ResAG-43, ResAG-50, ResAG-59.</title>
        <authorList>
            <person name="Stoll D.A."/>
            <person name="Danylec N."/>
            <person name="Franz C.M.A.P."/>
            <person name="Huch M."/>
        </authorList>
    </citation>
    <scope>NUCLEOTIDE SEQUENCE [LARGE SCALE GENOMIC DNA]</scope>
    <source>
        <strain evidence="10 11">ResAG-91</strain>
    </source>
</reference>
<proteinExistence type="predicted"/>
<dbReference type="InterPro" id="IPR036259">
    <property type="entry name" value="MFS_trans_sf"/>
</dbReference>
<keyword evidence="4 8" id="KW-0812">Transmembrane</keyword>
<sequence>MHKEELTDGQSLRGFALATIAFLAIFAATAIPIPLYADYQATIGLTTADISNTMFTYLTGVALTLLLAGRISDAFGRTPVTSLTLMLAIVGCIMFMMADSGAAVLAARFVQGLSAGFGMSAVSALVIDCVGEKHLGWGSTVASCGAMVGIMIGSVAVGVLYDIVPSIAVLYGIMIVILAVCLFLMPVVHEPLDQTLSLRAVLRVRVYIPTDNRRLFAVVAVCYLATWLVSCFYQSFSAPIAQQCFGETSPLAGSVILALIMAPSLLGGPLVQRFEPKRTLVVSMTAVTLTTALMALFILMGAELLFMADCALFSFAMGVAVSVSLRLLLLRVSVLRVSAILASVNLVAYAGSAVTGVVCGILLEATSFVFVFAAMAAVLVAASLFVAVCLRAPSEKKKDARLTLSRFRKMKGMGESSAPEPATGEAVPEDASVAAPRSYNLSAHLCKIREHEQKFPKLLASGRANR</sequence>
<dbReference type="Gene3D" id="1.20.1250.20">
    <property type="entry name" value="MFS general substrate transporter like domains"/>
    <property type="match status" value="2"/>
</dbReference>
<evidence type="ECO:0000256" key="2">
    <source>
        <dbReference type="ARBA" id="ARBA00022448"/>
    </source>
</evidence>
<feature type="transmembrane region" description="Helical" evidence="8">
    <location>
        <begin position="280"/>
        <end position="300"/>
    </location>
</feature>
<feature type="domain" description="Major facilitator superfamily (MFS) profile" evidence="9">
    <location>
        <begin position="13"/>
        <end position="394"/>
    </location>
</feature>
<keyword evidence="11" id="KW-1185">Reference proteome</keyword>
<keyword evidence="3" id="KW-1003">Cell membrane</keyword>
<feature type="transmembrane region" description="Helical" evidence="8">
    <location>
        <begin position="340"/>
        <end position="363"/>
    </location>
</feature>
<dbReference type="RefSeq" id="WP_157011452.1">
    <property type="nucleotide sequence ID" value="NZ_WPOO01000001.1"/>
</dbReference>
<gene>
    <name evidence="10" type="ORF">GO707_00190</name>
</gene>
<feature type="transmembrane region" description="Helical" evidence="8">
    <location>
        <begin position="306"/>
        <end position="328"/>
    </location>
</feature>
<feature type="transmembrane region" description="Helical" evidence="8">
    <location>
        <begin position="248"/>
        <end position="268"/>
    </location>
</feature>
<evidence type="ECO:0000256" key="3">
    <source>
        <dbReference type="ARBA" id="ARBA00022475"/>
    </source>
</evidence>
<evidence type="ECO:0000313" key="11">
    <source>
        <dbReference type="Proteomes" id="UP000488839"/>
    </source>
</evidence>
<dbReference type="InterPro" id="IPR011701">
    <property type="entry name" value="MFS"/>
</dbReference>
<protein>
    <submittedName>
        <fullName evidence="10">MFS transporter</fullName>
    </submittedName>
</protein>
<feature type="transmembrane region" description="Helical" evidence="8">
    <location>
        <begin position="167"/>
        <end position="188"/>
    </location>
</feature>
<keyword evidence="6 8" id="KW-0472">Membrane</keyword>
<accession>A0A7K1T212</accession>
<evidence type="ECO:0000259" key="9">
    <source>
        <dbReference type="PROSITE" id="PS50850"/>
    </source>
</evidence>
<feature type="transmembrane region" description="Helical" evidence="8">
    <location>
        <begin position="54"/>
        <end position="71"/>
    </location>
</feature>
<dbReference type="GO" id="GO:0005886">
    <property type="term" value="C:plasma membrane"/>
    <property type="evidence" value="ECO:0007669"/>
    <property type="project" value="UniProtKB-SubCell"/>
</dbReference>
<dbReference type="GO" id="GO:0022857">
    <property type="term" value="F:transmembrane transporter activity"/>
    <property type="evidence" value="ECO:0007669"/>
    <property type="project" value="InterPro"/>
</dbReference>
<evidence type="ECO:0000256" key="5">
    <source>
        <dbReference type="ARBA" id="ARBA00022989"/>
    </source>
</evidence>
<feature type="transmembrane region" description="Helical" evidence="8">
    <location>
        <begin position="12"/>
        <end position="34"/>
    </location>
</feature>
<evidence type="ECO:0000256" key="1">
    <source>
        <dbReference type="ARBA" id="ARBA00004651"/>
    </source>
</evidence>
<feature type="transmembrane region" description="Helical" evidence="8">
    <location>
        <begin position="215"/>
        <end position="236"/>
    </location>
</feature>
<organism evidence="10 11">
    <name type="scientific">Adlercreutzia rubneri</name>
    <dbReference type="NCBI Taxonomy" id="2916441"/>
    <lineage>
        <taxon>Bacteria</taxon>
        <taxon>Bacillati</taxon>
        <taxon>Actinomycetota</taxon>
        <taxon>Coriobacteriia</taxon>
        <taxon>Eggerthellales</taxon>
        <taxon>Eggerthellaceae</taxon>
        <taxon>Adlercreutzia</taxon>
    </lineage>
</organism>
<feature type="transmembrane region" description="Helical" evidence="8">
    <location>
        <begin position="137"/>
        <end position="161"/>
    </location>
</feature>
<comment type="caution">
    <text evidence="10">The sequence shown here is derived from an EMBL/GenBank/DDBJ whole genome shotgun (WGS) entry which is preliminary data.</text>
</comment>
<evidence type="ECO:0000256" key="8">
    <source>
        <dbReference type="SAM" id="Phobius"/>
    </source>
</evidence>
<dbReference type="InterPro" id="IPR020846">
    <property type="entry name" value="MFS_dom"/>
</dbReference>
<name>A0A7K1T212_9ACTN</name>
<dbReference type="PROSITE" id="PS50850">
    <property type="entry name" value="MFS"/>
    <property type="match status" value="1"/>
</dbReference>
<feature type="region of interest" description="Disordered" evidence="7">
    <location>
        <begin position="412"/>
        <end position="431"/>
    </location>
</feature>
<comment type="subcellular location">
    <subcellularLocation>
        <location evidence="1">Cell membrane</location>
        <topology evidence="1">Multi-pass membrane protein</topology>
    </subcellularLocation>
</comment>
<keyword evidence="2" id="KW-0813">Transport</keyword>
<evidence type="ECO:0000256" key="4">
    <source>
        <dbReference type="ARBA" id="ARBA00022692"/>
    </source>
</evidence>
<dbReference type="InterPro" id="IPR050171">
    <property type="entry name" value="MFS_Transporters"/>
</dbReference>
<dbReference type="Pfam" id="PF07690">
    <property type="entry name" value="MFS_1"/>
    <property type="match status" value="1"/>
</dbReference>
<keyword evidence="5 8" id="KW-1133">Transmembrane helix</keyword>
<dbReference type="SUPFAM" id="SSF103473">
    <property type="entry name" value="MFS general substrate transporter"/>
    <property type="match status" value="1"/>
</dbReference>
<evidence type="ECO:0000256" key="7">
    <source>
        <dbReference type="SAM" id="MobiDB-lite"/>
    </source>
</evidence>
<dbReference type="AlphaFoldDB" id="A0A7K1T212"/>
<evidence type="ECO:0000313" key="10">
    <source>
        <dbReference type="EMBL" id="MVN57664.1"/>
    </source>
</evidence>
<feature type="transmembrane region" description="Helical" evidence="8">
    <location>
        <begin position="83"/>
        <end position="107"/>
    </location>
</feature>
<evidence type="ECO:0000256" key="6">
    <source>
        <dbReference type="ARBA" id="ARBA00023136"/>
    </source>
</evidence>
<dbReference type="EMBL" id="WPOO01000001">
    <property type="protein sequence ID" value="MVN57664.1"/>
    <property type="molecule type" value="Genomic_DNA"/>
</dbReference>
<dbReference type="PANTHER" id="PTHR23517:SF13">
    <property type="entry name" value="MAJOR FACILITATOR SUPERFAMILY MFS_1"/>
    <property type="match status" value="1"/>
</dbReference>
<dbReference type="PANTHER" id="PTHR23517">
    <property type="entry name" value="RESISTANCE PROTEIN MDTM, PUTATIVE-RELATED-RELATED"/>
    <property type="match status" value="1"/>
</dbReference>